<dbReference type="PANTHER" id="PTHR43333:SF1">
    <property type="entry name" value="D-ISOMER SPECIFIC 2-HYDROXYACID DEHYDROGENASE NAD-BINDING DOMAIN-CONTAINING PROTEIN"/>
    <property type="match status" value="1"/>
</dbReference>
<dbReference type="STRING" id="667725.A0A0L0GF42"/>
<dbReference type="CDD" id="cd05300">
    <property type="entry name" value="2-Hacid_dh_1"/>
    <property type="match status" value="1"/>
</dbReference>
<dbReference type="AlphaFoldDB" id="A0A0L0GF42"/>
<accession>A0A0L0GF42</accession>
<dbReference type="GO" id="GO:0051287">
    <property type="term" value="F:NAD binding"/>
    <property type="evidence" value="ECO:0007669"/>
    <property type="project" value="InterPro"/>
</dbReference>
<keyword evidence="5" id="KW-1185">Reference proteome</keyword>
<evidence type="ECO:0000256" key="2">
    <source>
        <dbReference type="ARBA" id="ARBA00023027"/>
    </source>
</evidence>
<sequence>MSTSTETPADLLVLLPSATHRLYQAIVESGTLGPISRHGRGVYQDKNKTPFQIVALEKPQDSGNAPAVDSEGAGVQLTHLADLTAADTAHVKAVAMNPVGMTFEDIDRLVTHTAVRAEWFHCFWAGVDGILSPGLKAADRITLTNSKSAFSESLGEYAVGALLHFAKKVPLSVDLYRQKKWEQYSVSMLKGKSLGIVGYGSIGREVAKRAKYGFGMKIVAVKRRPEQLTEEDRTIADQVCGSADDALIANCDYIVSALPGTAKTHHFWNTHQLMKLKKDCVFVNIGRGNSVNEQDLYDVMKSGHLKGIALDVFEKEPLPDSSPLYQLGEDKALLTCHCVDRTDDYWELTMHVFMAELNRYVNGGVDALQNVVSKEEGY</sequence>
<reference evidence="4 5" key="1">
    <citation type="submission" date="2011-02" db="EMBL/GenBank/DDBJ databases">
        <title>The Genome Sequence of Sphaeroforma arctica JP610.</title>
        <authorList>
            <consortium name="The Broad Institute Genome Sequencing Platform"/>
            <person name="Russ C."/>
            <person name="Cuomo C."/>
            <person name="Young S.K."/>
            <person name="Zeng Q."/>
            <person name="Gargeya S."/>
            <person name="Alvarado L."/>
            <person name="Berlin A."/>
            <person name="Chapman S.B."/>
            <person name="Chen Z."/>
            <person name="Freedman E."/>
            <person name="Gellesch M."/>
            <person name="Goldberg J."/>
            <person name="Griggs A."/>
            <person name="Gujja S."/>
            <person name="Heilman E."/>
            <person name="Heiman D."/>
            <person name="Howarth C."/>
            <person name="Mehta T."/>
            <person name="Neiman D."/>
            <person name="Pearson M."/>
            <person name="Roberts A."/>
            <person name="Saif S."/>
            <person name="Shea T."/>
            <person name="Shenoy N."/>
            <person name="Sisk P."/>
            <person name="Stolte C."/>
            <person name="Sykes S."/>
            <person name="White J."/>
            <person name="Yandava C."/>
            <person name="Burger G."/>
            <person name="Gray M.W."/>
            <person name="Holland P.W.H."/>
            <person name="King N."/>
            <person name="Lang F.B.F."/>
            <person name="Roger A.J."/>
            <person name="Ruiz-Trillo I."/>
            <person name="Haas B."/>
            <person name="Nusbaum C."/>
            <person name="Birren B."/>
        </authorList>
    </citation>
    <scope>NUCLEOTIDE SEQUENCE [LARGE SCALE GENOMIC DNA]</scope>
    <source>
        <strain evidence="4 5">JP610</strain>
    </source>
</reference>
<dbReference type="eggNOG" id="KOG0069">
    <property type="taxonomic scope" value="Eukaryota"/>
</dbReference>
<dbReference type="PANTHER" id="PTHR43333">
    <property type="entry name" value="2-HACID_DH_C DOMAIN-CONTAINING PROTEIN"/>
    <property type="match status" value="1"/>
</dbReference>
<keyword evidence="2" id="KW-0520">NAD</keyword>
<dbReference type="SUPFAM" id="SSF51735">
    <property type="entry name" value="NAD(P)-binding Rossmann-fold domains"/>
    <property type="match status" value="1"/>
</dbReference>
<evidence type="ECO:0000313" key="4">
    <source>
        <dbReference type="EMBL" id="KNC86923.1"/>
    </source>
</evidence>
<dbReference type="Proteomes" id="UP000054560">
    <property type="component" value="Unassembled WGS sequence"/>
</dbReference>
<organism evidence="4 5">
    <name type="scientific">Sphaeroforma arctica JP610</name>
    <dbReference type="NCBI Taxonomy" id="667725"/>
    <lineage>
        <taxon>Eukaryota</taxon>
        <taxon>Ichthyosporea</taxon>
        <taxon>Ichthyophonida</taxon>
        <taxon>Sphaeroforma</taxon>
    </lineage>
</organism>
<evidence type="ECO:0000313" key="5">
    <source>
        <dbReference type="Proteomes" id="UP000054560"/>
    </source>
</evidence>
<proteinExistence type="predicted"/>
<keyword evidence="1" id="KW-0560">Oxidoreductase</keyword>
<feature type="domain" description="D-isomer specific 2-hydroxyacid dehydrogenase NAD-binding" evidence="3">
    <location>
        <begin position="160"/>
        <end position="338"/>
    </location>
</feature>
<dbReference type="OrthoDB" id="10266783at2759"/>
<dbReference type="InterPro" id="IPR036291">
    <property type="entry name" value="NAD(P)-bd_dom_sf"/>
</dbReference>
<dbReference type="InterPro" id="IPR006140">
    <property type="entry name" value="D-isomer_DH_NAD-bd"/>
</dbReference>
<protein>
    <recommendedName>
        <fullName evidence="3">D-isomer specific 2-hydroxyacid dehydrogenase NAD-binding domain-containing protein</fullName>
    </recommendedName>
</protein>
<name>A0A0L0GF42_9EUKA</name>
<dbReference type="Pfam" id="PF02826">
    <property type="entry name" value="2-Hacid_dh_C"/>
    <property type="match status" value="1"/>
</dbReference>
<evidence type="ECO:0000259" key="3">
    <source>
        <dbReference type="Pfam" id="PF02826"/>
    </source>
</evidence>
<dbReference type="RefSeq" id="XP_014160824.1">
    <property type="nucleotide sequence ID" value="XM_014305349.1"/>
</dbReference>
<dbReference type="EMBL" id="KQ241630">
    <property type="protein sequence ID" value="KNC86923.1"/>
    <property type="molecule type" value="Genomic_DNA"/>
</dbReference>
<dbReference type="GeneID" id="25901471"/>
<dbReference type="GO" id="GO:0016491">
    <property type="term" value="F:oxidoreductase activity"/>
    <property type="evidence" value="ECO:0007669"/>
    <property type="project" value="UniProtKB-KW"/>
</dbReference>
<evidence type="ECO:0000256" key="1">
    <source>
        <dbReference type="ARBA" id="ARBA00023002"/>
    </source>
</evidence>
<dbReference type="Gene3D" id="3.40.50.720">
    <property type="entry name" value="NAD(P)-binding Rossmann-like Domain"/>
    <property type="match status" value="2"/>
</dbReference>
<gene>
    <name evidence="4" type="ORF">SARC_00967</name>
</gene>